<evidence type="ECO:0000256" key="1">
    <source>
        <dbReference type="SAM" id="MobiDB-lite"/>
    </source>
</evidence>
<reference evidence="3" key="1">
    <citation type="submission" date="2025-08" db="UniProtKB">
        <authorList>
            <consortium name="RefSeq"/>
        </authorList>
    </citation>
    <scope>IDENTIFICATION</scope>
</reference>
<feature type="region of interest" description="Disordered" evidence="1">
    <location>
        <begin position="285"/>
        <end position="381"/>
    </location>
</feature>
<feature type="compositionally biased region" description="Polar residues" evidence="1">
    <location>
        <begin position="33"/>
        <end position="55"/>
    </location>
</feature>
<feature type="compositionally biased region" description="Acidic residues" evidence="1">
    <location>
        <begin position="173"/>
        <end position="186"/>
    </location>
</feature>
<feature type="compositionally biased region" description="Polar residues" evidence="1">
    <location>
        <begin position="98"/>
        <end position="115"/>
    </location>
</feature>
<feature type="compositionally biased region" description="Basic and acidic residues" evidence="1">
    <location>
        <begin position="119"/>
        <end position="134"/>
    </location>
</feature>
<feature type="compositionally biased region" description="Acidic residues" evidence="1">
    <location>
        <begin position="288"/>
        <end position="332"/>
    </location>
</feature>
<dbReference type="GeneID" id="101849861"/>
<organism evidence="2 3">
    <name type="scientific">Aplysia californica</name>
    <name type="common">California sea hare</name>
    <dbReference type="NCBI Taxonomy" id="6500"/>
    <lineage>
        <taxon>Eukaryota</taxon>
        <taxon>Metazoa</taxon>
        <taxon>Spiralia</taxon>
        <taxon>Lophotrochozoa</taxon>
        <taxon>Mollusca</taxon>
        <taxon>Gastropoda</taxon>
        <taxon>Heterobranchia</taxon>
        <taxon>Euthyneura</taxon>
        <taxon>Tectipleura</taxon>
        <taxon>Aplysiida</taxon>
        <taxon>Aplysioidea</taxon>
        <taxon>Aplysiidae</taxon>
        <taxon>Aplysia</taxon>
    </lineage>
</organism>
<feature type="compositionally biased region" description="Acidic residues" evidence="1">
    <location>
        <begin position="203"/>
        <end position="228"/>
    </location>
</feature>
<feature type="region of interest" description="Disordered" evidence="1">
    <location>
        <begin position="24"/>
        <end position="239"/>
    </location>
</feature>
<accession>A0ABM0JXK7</accession>
<gene>
    <name evidence="3" type="primary">LOC101849861</name>
</gene>
<sequence>MKILHKCNKKYNRGVVVTVTMEKSYQWDKNDRNTSNSAAKCSTPQGRKLIQQSGSLEIIDGNEVYGSKQQSSGNSRPPSQSSDRSWSRASVGSIPPRSDSSLSKRTLTPTKQISLQAVRRKEESTEPFVDHVDWRSLTQDSSHRAAWSDPSTEIEDQSQRLGKLKLPKHREDDETAVMENGDEEVEASAASKVMTAKEMNAEEKEEDDKETESTDEDDDEDEDDEDDESEKKKLRAPNELLMEFVDCLMKKDFKVADKLCKMILLYEPENAEALKFKPLIEEKIQLDAEAENEESDDDDDDDSDEDDSDDDSDDDDSSSSEDSDDDDDEDGNNNEAAGNDPVKVGSSERSTSDPRARQNDPSQRPWAFTLRDPNLPSSSKN</sequence>
<dbReference type="PANTHER" id="PTHR21520">
    <property type="entry name" value="GLUTAMATE-RICH PROTEIN 2"/>
    <property type="match status" value="1"/>
</dbReference>
<evidence type="ECO:0000313" key="2">
    <source>
        <dbReference type="Proteomes" id="UP000694888"/>
    </source>
</evidence>
<dbReference type="Proteomes" id="UP000694888">
    <property type="component" value="Unplaced"/>
</dbReference>
<proteinExistence type="predicted"/>
<feature type="compositionally biased region" description="Low complexity" evidence="1">
    <location>
        <begin position="69"/>
        <end position="93"/>
    </location>
</feature>
<dbReference type="InterPro" id="IPR026703">
    <property type="entry name" value="ERICH2"/>
</dbReference>
<dbReference type="PANTHER" id="PTHR21520:SF2">
    <property type="entry name" value="GLUTAMATE-RICH PROTEIN 2"/>
    <property type="match status" value="1"/>
</dbReference>
<keyword evidence="2" id="KW-1185">Reference proteome</keyword>
<dbReference type="RefSeq" id="XP_005103913.1">
    <property type="nucleotide sequence ID" value="XM_005103856.3"/>
</dbReference>
<protein>
    <submittedName>
        <fullName evidence="3">Glutamate-rich protein 2 isoform X1</fullName>
    </submittedName>
</protein>
<evidence type="ECO:0000313" key="3">
    <source>
        <dbReference type="RefSeq" id="XP_005103913.1"/>
    </source>
</evidence>
<name>A0ABM0JXK7_APLCA</name>